<dbReference type="HOGENOM" id="CLU_007884_4_0_6"/>
<dbReference type="InterPro" id="IPR006076">
    <property type="entry name" value="FAD-dep_OxRdtase"/>
</dbReference>
<reference evidence="4 5" key="1">
    <citation type="submission" date="2013-02" db="EMBL/GenBank/DDBJ databases">
        <title>The Genome Sequence of Acinetobacter guillouiae NIPH 991.</title>
        <authorList>
            <consortium name="The Broad Institute Genome Sequencing Platform"/>
            <consortium name="The Broad Institute Genome Sequencing Center for Infectious Disease"/>
            <person name="Cerqueira G."/>
            <person name="Feldgarden M."/>
            <person name="Courvalin P."/>
            <person name="Perichon B."/>
            <person name="Grillot-Courvalin C."/>
            <person name="Clermont D."/>
            <person name="Rocha E."/>
            <person name="Yoon E.-J."/>
            <person name="Nemec A."/>
            <person name="Walker B."/>
            <person name="Young S.K."/>
            <person name="Zeng Q."/>
            <person name="Gargeya S."/>
            <person name="Fitzgerald M."/>
            <person name="Haas B."/>
            <person name="Abouelleil A."/>
            <person name="Alvarado L."/>
            <person name="Arachchi H.M."/>
            <person name="Berlin A.M."/>
            <person name="Chapman S.B."/>
            <person name="Dewar J."/>
            <person name="Goldberg J."/>
            <person name="Griggs A."/>
            <person name="Gujja S."/>
            <person name="Hansen M."/>
            <person name="Howarth C."/>
            <person name="Imamovic A."/>
            <person name="Larimer J."/>
            <person name="McCowan C."/>
            <person name="Murphy C."/>
            <person name="Neiman D."/>
            <person name="Pearson M."/>
            <person name="Priest M."/>
            <person name="Roberts A."/>
            <person name="Saif S."/>
            <person name="Shea T."/>
            <person name="Sisk P."/>
            <person name="Sykes S."/>
            <person name="Wortman J."/>
            <person name="Nusbaum C."/>
            <person name="Birren B."/>
        </authorList>
    </citation>
    <scope>NUCLEOTIDE SEQUENCE [LARGE SCALE GENOMIC DNA]</scope>
    <source>
        <strain evidence="4 5">NIPH 991</strain>
    </source>
</reference>
<protein>
    <recommendedName>
        <fullName evidence="3">FAD dependent oxidoreductase domain-containing protein</fullName>
    </recommendedName>
</protein>
<dbReference type="AlphaFoldDB" id="N8WZF7"/>
<organism evidence="4 5">
    <name type="scientific">Acinetobacter guillouiae NIPH 991</name>
    <dbReference type="NCBI Taxonomy" id="1217656"/>
    <lineage>
        <taxon>Bacteria</taxon>
        <taxon>Pseudomonadati</taxon>
        <taxon>Pseudomonadota</taxon>
        <taxon>Gammaproteobacteria</taxon>
        <taxon>Moraxellales</taxon>
        <taxon>Moraxellaceae</taxon>
        <taxon>Acinetobacter</taxon>
    </lineage>
</organism>
<dbReference type="EMBL" id="APPJ01000010">
    <property type="protein sequence ID" value="ENV17502.1"/>
    <property type="molecule type" value="Genomic_DNA"/>
</dbReference>
<sequence length="404" mass="45361">MQPVKQQLKLSILNSLIESFYHIQNNMKFDLLMRQKLKMKEKKIVIVGAGIVGVTLAWYFATYSDAEVTLLDQKQAGSGVSQHSFAWLNVSYGRPDAYQKLRSKSLNEWRRLDAEMHGALKIHWRGAISWQETNAETLQFIQSHSELSFNIESLTKENLAKKEPLLDKAPNIVAFAGEEGAIDPIWVIQTLLQDAIKKGVSYCQETKVSKILQNESGQTIGVRTQDKDYFADKVVLTAGVVNKDLLQTINIELPLASLPAIIIRFKHEKSDQFAQHIISTPEMEIRSIDSEHFLAAEDYIDDTAVNTPELIALNALKTIQAHFNAIAPTLASSITVDHVAVGMRPIPFDDMPIVGTMNDDSGLYLISMHAAVTLAPLISCLAMQEILYEQESPELFSYRITRFQ</sequence>
<feature type="transmembrane region" description="Helical" evidence="2">
    <location>
        <begin position="44"/>
        <end position="61"/>
    </location>
</feature>
<evidence type="ECO:0000256" key="1">
    <source>
        <dbReference type="ARBA" id="ARBA00023002"/>
    </source>
</evidence>
<dbReference type="PANTHER" id="PTHR13847">
    <property type="entry name" value="SARCOSINE DEHYDROGENASE-RELATED"/>
    <property type="match status" value="1"/>
</dbReference>
<dbReference type="PANTHER" id="PTHR13847:SF289">
    <property type="entry name" value="GLYCINE OXIDASE"/>
    <property type="match status" value="1"/>
</dbReference>
<keyword evidence="2" id="KW-0812">Transmembrane</keyword>
<dbReference type="Pfam" id="PF01266">
    <property type="entry name" value="DAO"/>
    <property type="match status" value="1"/>
</dbReference>
<dbReference type="Gene3D" id="3.30.9.10">
    <property type="entry name" value="D-Amino Acid Oxidase, subunit A, domain 2"/>
    <property type="match status" value="1"/>
</dbReference>
<dbReference type="Gene3D" id="3.50.50.60">
    <property type="entry name" value="FAD/NAD(P)-binding domain"/>
    <property type="match status" value="1"/>
</dbReference>
<dbReference type="eggNOG" id="COG0665">
    <property type="taxonomic scope" value="Bacteria"/>
</dbReference>
<name>N8WZF7_ACIGI</name>
<dbReference type="Proteomes" id="UP000013148">
    <property type="component" value="Unassembled WGS sequence"/>
</dbReference>
<dbReference type="PATRIC" id="fig|1217656.3.peg.2169"/>
<dbReference type="SUPFAM" id="SSF51905">
    <property type="entry name" value="FAD/NAD(P)-binding domain"/>
    <property type="match status" value="1"/>
</dbReference>
<feature type="domain" description="FAD dependent oxidoreductase" evidence="3">
    <location>
        <begin position="43"/>
        <end position="378"/>
    </location>
</feature>
<evidence type="ECO:0000313" key="4">
    <source>
        <dbReference type="EMBL" id="ENV17502.1"/>
    </source>
</evidence>
<proteinExistence type="predicted"/>
<dbReference type="GO" id="GO:0016491">
    <property type="term" value="F:oxidoreductase activity"/>
    <property type="evidence" value="ECO:0007669"/>
    <property type="project" value="UniProtKB-KW"/>
</dbReference>
<dbReference type="GO" id="GO:0005737">
    <property type="term" value="C:cytoplasm"/>
    <property type="evidence" value="ECO:0007669"/>
    <property type="project" value="TreeGrafter"/>
</dbReference>
<keyword evidence="2" id="KW-1133">Transmembrane helix</keyword>
<keyword evidence="2" id="KW-0472">Membrane</keyword>
<keyword evidence="5" id="KW-1185">Reference proteome</keyword>
<gene>
    <name evidence="4" type="ORF">F964_02217</name>
</gene>
<evidence type="ECO:0000313" key="5">
    <source>
        <dbReference type="Proteomes" id="UP000013148"/>
    </source>
</evidence>
<dbReference type="InterPro" id="IPR036188">
    <property type="entry name" value="FAD/NAD-bd_sf"/>
</dbReference>
<comment type="caution">
    <text evidence="4">The sequence shown here is derived from an EMBL/GenBank/DDBJ whole genome shotgun (WGS) entry which is preliminary data.</text>
</comment>
<evidence type="ECO:0000256" key="2">
    <source>
        <dbReference type="SAM" id="Phobius"/>
    </source>
</evidence>
<keyword evidence="1" id="KW-0560">Oxidoreductase</keyword>
<accession>N8WZF7</accession>
<dbReference type="RefSeq" id="WP_004820031.1">
    <property type="nucleotide sequence ID" value="NZ_KB849456.1"/>
</dbReference>
<evidence type="ECO:0000259" key="3">
    <source>
        <dbReference type="Pfam" id="PF01266"/>
    </source>
</evidence>